<reference evidence="10" key="1">
    <citation type="journal article" date="2020" name="Stud. Mycol.">
        <title>101 Dothideomycetes genomes: a test case for predicting lifestyles and emergence of pathogens.</title>
        <authorList>
            <person name="Haridas S."/>
            <person name="Albert R."/>
            <person name="Binder M."/>
            <person name="Bloem J."/>
            <person name="Labutti K."/>
            <person name="Salamov A."/>
            <person name="Andreopoulos B."/>
            <person name="Baker S."/>
            <person name="Barry K."/>
            <person name="Bills G."/>
            <person name="Bluhm B."/>
            <person name="Cannon C."/>
            <person name="Castanera R."/>
            <person name="Culley D."/>
            <person name="Daum C."/>
            <person name="Ezra D."/>
            <person name="Gonzalez J."/>
            <person name="Henrissat B."/>
            <person name="Kuo A."/>
            <person name="Liang C."/>
            <person name="Lipzen A."/>
            <person name="Lutzoni F."/>
            <person name="Magnuson J."/>
            <person name="Mondo S."/>
            <person name="Nolan M."/>
            <person name="Ohm R."/>
            <person name="Pangilinan J."/>
            <person name="Park H.-J."/>
            <person name="Ramirez L."/>
            <person name="Alfaro M."/>
            <person name="Sun H."/>
            <person name="Tritt A."/>
            <person name="Yoshinaga Y."/>
            <person name="Zwiers L.-H."/>
            <person name="Turgeon B."/>
            <person name="Goodwin S."/>
            <person name="Spatafora J."/>
            <person name="Crous P."/>
            <person name="Grigoriev I."/>
        </authorList>
    </citation>
    <scope>NUCLEOTIDE SEQUENCE</scope>
    <source>
        <strain evidence="10">ATCC 74209</strain>
    </source>
</reference>
<keyword evidence="7" id="KW-0175">Coiled coil</keyword>
<dbReference type="PANTHER" id="PTHR14527">
    <property type="entry name" value="PROTEIN MIS12 HOMOLOG"/>
    <property type="match status" value="1"/>
</dbReference>
<comment type="similarity">
    <text evidence="2">Belongs to the mis12 family.</text>
</comment>
<keyword evidence="8" id="KW-0131">Cell cycle</keyword>
<comment type="subcellular location">
    <subcellularLocation>
        <location evidence="1">Chromosome</location>
        <location evidence="1">Centromere</location>
        <location evidence="1">Kinetochore</location>
    </subcellularLocation>
</comment>
<evidence type="ECO:0000256" key="3">
    <source>
        <dbReference type="ARBA" id="ARBA00022454"/>
    </source>
</evidence>
<evidence type="ECO:0000256" key="2">
    <source>
        <dbReference type="ARBA" id="ARBA00008643"/>
    </source>
</evidence>
<keyword evidence="3" id="KW-0158">Chromosome</keyword>
<proteinExistence type="inferred from homology"/>
<keyword evidence="4" id="KW-0132">Cell division</keyword>
<gene>
    <name evidence="10" type="ORF">GQ43DRAFT_363638</name>
</gene>
<dbReference type="Proteomes" id="UP000799536">
    <property type="component" value="Unassembled WGS sequence"/>
</dbReference>
<dbReference type="EMBL" id="ML993866">
    <property type="protein sequence ID" value="KAF2204910.1"/>
    <property type="molecule type" value="Genomic_DNA"/>
</dbReference>
<evidence type="ECO:0000256" key="7">
    <source>
        <dbReference type="ARBA" id="ARBA00023054"/>
    </source>
</evidence>
<evidence type="ECO:0000256" key="8">
    <source>
        <dbReference type="ARBA" id="ARBA00023306"/>
    </source>
</evidence>
<evidence type="ECO:0000313" key="10">
    <source>
        <dbReference type="EMBL" id="KAF2204910.1"/>
    </source>
</evidence>
<organism evidence="10 11">
    <name type="scientific">Delitschia confertaspora ATCC 74209</name>
    <dbReference type="NCBI Taxonomy" id="1513339"/>
    <lineage>
        <taxon>Eukaryota</taxon>
        <taxon>Fungi</taxon>
        <taxon>Dikarya</taxon>
        <taxon>Ascomycota</taxon>
        <taxon>Pezizomycotina</taxon>
        <taxon>Dothideomycetes</taxon>
        <taxon>Pleosporomycetidae</taxon>
        <taxon>Pleosporales</taxon>
        <taxon>Delitschiaceae</taxon>
        <taxon>Delitschia</taxon>
    </lineage>
</organism>
<dbReference type="AlphaFoldDB" id="A0A9P4JTJ5"/>
<evidence type="ECO:0000256" key="5">
    <source>
        <dbReference type="ARBA" id="ARBA00022776"/>
    </source>
</evidence>
<accession>A0A9P4JTJ5</accession>
<dbReference type="GO" id="GO:0000070">
    <property type="term" value="P:mitotic sister chromatid segregation"/>
    <property type="evidence" value="ECO:0007669"/>
    <property type="project" value="TreeGrafter"/>
</dbReference>
<dbReference type="GO" id="GO:0051301">
    <property type="term" value="P:cell division"/>
    <property type="evidence" value="ECO:0007669"/>
    <property type="project" value="UniProtKB-KW"/>
</dbReference>
<keyword evidence="6" id="KW-0995">Kinetochore</keyword>
<evidence type="ECO:0000256" key="4">
    <source>
        <dbReference type="ARBA" id="ARBA00022618"/>
    </source>
</evidence>
<comment type="caution">
    <text evidence="10">The sequence shown here is derived from an EMBL/GenBank/DDBJ whole genome shotgun (WGS) entry which is preliminary data.</text>
</comment>
<sequence>MANLKQVENMLLTEHFTWTPISLIDDIINTVNEVAYKATESLERGLLDHADPSALGFLDRANAENRIPETEEDDEGNSRQVFPEARLEIEEGVHKLETLLENTIDRNFDRLEIWTLRNVLTVPGDVVGWVRLGGYENFTIPPPNPSITPESLQSLRRKLQETQKLHTALLSEKTRNEALLAKLRALVSAPPPQSTRASTVSTMEIKEEDDAEKNHMFGFLTHTPAARELGIQGLPLVGGASSNAGRESSNPLTTHTTFTTSQLPFLRSLLSQLKPHLASASLPRSQDTYMAGTDRGTAEKARDRKVYIESQSKSILERGGVDIRDGVEGGVGLEGRRVREEEVRGLEGLVAGISRGDVKERDEKGERVEEMDTS</sequence>
<dbReference type="InterPro" id="IPR008685">
    <property type="entry name" value="Centromere_Mis12"/>
</dbReference>
<protein>
    <submittedName>
        <fullName evidence="10">Mis12-domain-containing protein</fullName>
    </submittedName>
</protein>
<keyword evidence="11" id="KW-1185">Reference proteome</keyword>
<keyword evidence="9" id="KW-0137">Centromere</keyword>
<evidence type="ECO:0000256" key="1">
    <source>
        <dbReference type="ARBA" id="ARBA00004629"/>
    </source>
</evidence>
<dbReference type="GO" id="GO:0000444">
    <property type="term" value="C:MIS12/MIND type complex"/>
    <property type="evidence" value="ECO:0007669"/>
    <property type="project" value="TreeGrafter"/>
</dbReference>
<evidence type="ECO:0000256" key="9">
    <source>
        <dbReference type="ARBA" id="ARBA00023328"/>
    </source>
</evidence>
<dbReference type="PANTHER" id="PTHR14527:SF2">
    <property type="entry name" value="PROTEIN MIS12 HOMOLOG"/>
    <property type="match status" value="1"/>
</dbReference>
<dbReference type="GO" id="GO:0051382">
    <property type="term" value="P:kinetochore assembly"/>
    <property type="evidence" value="ECO:0007669"/>
    <property type="project" value="TreeGrafter"/>
</dbReference>
<name>A0A9P4JTJ5_9PLEO</name>
<dbReference type="OrthoDB" id="1884855at2759"/>
<dbReference type="GO" id="GO:0005634">
    <property type="term" value="C:nucleus"/>
    <property type="evidence" value="ECO:0007669"/>
    <property type="project" value="InterPro"/>
</dbReference>
<keyword evidence="5" id="KW-0498">Mitosis</keyword>
<evidence type="ECO:0000256" key="6">
    <source>
        <dbReference type="ARBA" id="ARBA00022838"/>
    </source>
</evidence>
<evidence type="ECO:0000313" key="11">
    <source>
        <dbReference type="Proteomes" id="UP000799536"/>
    </source>
</evidence>
<dbReference type="Pfam" id="PF05859">
    <property type="entry name" value="Mis12"/>
    <property type="match status" value="1"/>
</dbReference>